<dbReference type="EMBL" id="VTPC01001902">
    <property type="protein sequence ID" value="KAF2901032.1"/>
    <property type="molecule type" value="Genomic_DNA"/>
</dbReference>
<comment type="catalytic activity">
    <reaction evidence="1">
        <text>S-ubiquitinyl-[E2 ubiquitin-conjugating enzyme]-L-cysteine + [acceptor protein]-L-lysine = [E2 ubiquitin-conjugating enzyme]-L-cysteine + N(6)-ubiquitinyl-[acceptor protein]-L-lysine.</text>
        <dbReference type="EC" id="2.3.2.27"/>
    </reaction>
</comment>
<evidence type="ECO:0000256" key="11">
    <source>
        <dbReference type="ARBA" id="ARBA00022771"/>
    </source>
</evidence>
<accession>A0A8K0GGM8</accession>
<comment type="similarity">
    <text evidence="4">Belongs to the pex2/pex10/pex12 family.</text>
</comment>
<keyword evidence="11 18" id="KW-0863">Zinc-finger</keyword>
<dbReference type="EC" id="2.3.2.27" evidence="5"/>
<keyword evidence="7" id="KW-0962">Peroxisome biogenesis</keyword>
<comment type="pathway">
    <text evidence="3">Protein modification; protein ubiquitination.</text>
</comment>
<dbReference type="Proteomes" id="UP000801492">
    <property type="component" value="Unassembled WGS sequence"/>
</dbReference>
<comment type="subcellular location">
    <subcellularLocation>
        <location evidence="2">Peroxisome membrane</location>
        <topology evidence="2">Multi-pass membrane protein</topology>
    </subcellularLocation>
</comment>
<dbReference type="InterPro" id="IPR017907">
    <property type="entry name" value="Znf_RING_CS"/>
</dbReference>
<name>A0A8K0GGM8_IGNLU</name>
<protein>
    <recommendedName>
        <fullName evidence="5">RING-type E3 ubiquitin transferase</fullName>
        <ecNumber evidence="5">2.3.2.27</ecNumber>
    </recommendedName>
</protein>
<dbReference type="GO" id="GO:0008270">
    <property type="term" value="F:zinc ion binding"/>
    <property type="evidence" value="ECO:0007669"/>
    <property type="project" value="UniProtKB-KW"/>
</dbReference>
<keyword evidence="14" id="KW-0653">Protein transport</keyword>
<dbReference type="InterPro" id="IPR013083">
    <property type="entry name" value="Znf_RING/FYVE/PHD"/>
</dbReference>
<evidence type="ECO:0000256" key="9">
    <source>
        <dbReference type="ARBA" id="ARBA00022692"/>
    </source>
</evidence>
<keyword evidence="17" id="KW-0576">Peroxisome</keyword>
<dbReference type="GO" id="GO:0061630">
    <property type="term" value="F:ubiquitin protein ligase activity"/>
    <property type="evidence" value="ECO:0007669"/>
    <property type="project" value="UniProtKB-EC"/>
</dbReference>
<evidence type="ECO:0000256" key="16">
    <source>
        <dbReference type="ARBA" id="ARBA00023136"/>
    </source>
</evidence>
<evidence type="ECO:0000256" key="3">
    <source>
        <dbReference type="ARBA" id="ARBA00004906"/>
    </source>
</evidence>
<keyword evidence="10" id="KW-0479">Metal-binding</keyword>
<keyword evidence="6" id="KW-0813">Transport</keyword>
<evidence type="ECO:0000256" key="17">
    <source>
        <dbReference type="ARBA" id="ARBA00023140"/>
    </source>
</evidence>
<dbReference type="InterPro" id="IPR006845">
    <property type="entry name" value="Pex_N"/>
</dbReference>
<evidence type="ECO:0000256" key="10">
    <source>
        <dbReference type="ARBA" id="ARBA00022723"/>
    </source>
</evidence>
<dbReference type="Gene3D" id="3.30.40.10">
    <property type="entry name" value="Zinc/RING finger domain, C3HC4 (zinc finger)"/>
    <property type="match status" value="1"/>
</dbReference>
<evidence type="ECO:0000256" key="7">
    <source>
        <dbReference type="ARBA" id="ARBA00022593"/>
    </source>
</evidence>
<dbReference type="Pfam" id="PF04757">
    <property type="entry name" value="Pex2_Pex12"/>
    <property type="match status" value="1"/>
</dbReference>
<keyword evidence="12" id="KW-0833">Ubl conjugation pathway</keyword>
<dbReference type="PANTHER" id="PTHR23350:SF0">
    <property type="entry name" value="PEROXISOME BIOGENESIS FACTOR 10"/>
    <property type="match status" value="1"/>
</dbReference>
<evidence type="ECO:0000256" key="18">
    <source>
        <dbReference type="PROSITE-ProRule" id="PRU00175"/>
    </source>
</evidence>
<evidence type="ECO:0000313" key="20">
    <source>
        <dbReference type="EMBL" id="KAF2901032.1"/>
    </source>
</evidence>
<comment type="caution">
    <text evidence="20">The sequence shown here is derived from an EMBL/GenBank/DDBJ whole genome shotgun (WGS) entry which is preliminary data.</text>
</comment>
<evidence type="ECO:0000256" key="13">
    <source>
        <dbReference type="ARBA" id="ARBA00022833"/>
    </source>
</evidence>
<dbReference type="OrthoDB" id="6270329at2759"/>
<dbReference type="PROSITE" id="PS00518">
    <property type="entry name" value="ZF_RING_1"/>
    <property type="match status" value="1"/>
</dbReference>
<evidence type="ECO:0000256" key="5">
    <source>
        <dbReference type="ARBA" id="ARBA00012483"/>
    </source>
</evidence>
<dbReference type="PANTHER" id="PTHR23350">
    <property type="entry name" value="PEROXISOME ASSEMBLY PROTEIN 10"/>
    <property type="match status" value="1"/>
</dbReference>
<proteinExistence type="inferred from homology"/>
<keyword evidence="8" id="KW-0808">Transferase</keyword>
<evidence type="ECO:0000256" key="14">
    <source>
        <dbReference type="ARBA" id="ARBA00022927"/>
    </source>
</evidence>
<evidence type="ECO:0000313" key="21">
    <source>
        <dbReference type="Proteomes" id="UP000801492"/>
    </source>
</evidence>
<dbReference type="InterPro" id="IPR025654">
    <property type="entry name" value="PEX2/10"/>
</dbReference>
<dbReference type="InterPro" id="IPR001841">
    <property type="entry name" value="Znf_RING"/>
</dbReference>
<keyword evidence="9" id="KW-0812">Transmembrane</keyword>
<reference evidence="20" key="1">
    <citation type="submission" date="2019-08" db="EMBL/GenBank/DDBJ databases">
        <title>The genome of the North American firefly Photinus pyralis.</title>
        <authorList>
            <consortium name="Photinus pyralis genome working group"/>
            <person name="Fallon T.R."/>
            <person name="Sander Lower S.E."/>
            <person name="Weng J.-K."/>
        </authorList>
    </citation>
    <scope>NUCLEOTIDE SEQUENCE</scope>
    <source>
        <strain evidence="20">TRF0915ILg1</strain>
        <tissue evidence="20">Whole body</tissue>
    </source>
</reference>
<dbReference type="GO" id="GO:0005778">
    <property type="term" value="C:peroxisomal membrane"/>
    <property type="evidence" value="ECO:0007669"/>
    <property type="project" value="UniProtKB-SubCell"/>
</dbReference>
<evidence type="ECO:0000256" key="4">
    <source>
        <dbReference type="ARBA" id="ARBA00008704"/>
    </source>
</evidence>
<sequence length="279" mass="32703">MPFYYAKVADIVRSSQRDELFIESLYQDILSICKTLNIKNFIYLRKVIPIIASSWYYFLTSFDNLQTLGEEYAGILRLDRDKKLPNKLLHIIWLVLYIGGESLYDRLFNHVKTNIAGSTSLVDRTKDDLLKLTTFLLDNKTILLKLHQSWFYIDGAYYNISNRITGIRYVLLREWLQDDSSTRSFKILGKISLIYLVYSLFQQAASFSSIRTSTFTQETVCYKKLCTLCAEYRKSTCATACGHIYCWNCIHDSLRYQQNCPICREIIHPGRIIFLQNFQ</sequence>
<dbReference type="AlphaFoldDB" id="A0A8K0GGM8"/>
<feature type="domain" description="RING-type" evidence="19">
    <location>
        <begin position="226"/>
        <end position="264"/>
    </location>
</feature>
<gene>
    <name evidence="20" type="ORF">ILUMI_05172</name>
</gene>
<keyword evidence="13" id="KW-0862">Zinc</keyword>
<dbReference type="PROSITE" id="PS50089">
    <property type="entry name" value="ZF_RING_2"/>
    <property type="match status" value="1"/>
</dbReference>
<keyword evidence="16" id="KW-0472">Membrane</keyword>
<evidence type="ECO:0000256" key="15">
    <source>
        <dbReference type="ARBA" id="ARBA00022989"/>
    </source>
</evidence>
<keyword evidence="15" id="KW-1133">Transmembrane helix</keyword>
<evidence type="ECO:0000259" key="19">
    <source>
        <dbReference type="PROSITE" id="PS50089"/>
    </source>
</evidence>
<dbReference type="SMART" id="SM00184">
    <property type="entry name" value="RING"/>
    <property type="match status" value="1"/>
</dbReference>
<evidence type="ECO:0000256" key="6">
    <source>
        <dbReference type="ARBA" id="ARBA00022448"/>
    </source>
</evidence>
<keyword evidence="21" id="KW-1185">Reference proteome</keyword>
<evidence type="ECO:0000256" key="12">
    <source>
        <dbReference type="ARBA" id="ARBA00022786"/>
    </source>
</evidence>
<evidence type="ECO:0000256" key="1">
    <source>
        <dbReference type="ARBA" id="ARBA00000900"/>
    </source>
</evidence>
<evidence type="ECO:0000256" key="2">
    <source>
        <dbReference type="ARBA" id="ARBA00004585"/>
    </source>
</evidence>
<evidence type="ECO:0000256" key="8">
    <source>
        <dbReference type="ARBA" id="ARBA00022679"/>
    </source>
</evidence>
<dbReference type="SUPFAM" id="SSF57850">
    <property type="entry name" value="RING/U-box"/>
    <property type="match status" value="1"/>
</dbReference>
<dbReference type="Pfam" id="PF13920">
    <property type="entry name" value="zf-C3HC4_3"/>
    <property type="match status" value="1"/>
</dbReference>
<organism evidence="20 21">
    <name type="scientific">Ignelater luminosus</name>
    <name type="common">Cucubano</name>
    <name type="synonym">Pyrophorus luminosus</name>
    <dbReference type="NCBI Taxonomy" id="2038154"/>
    <lineage>
        <taxon>Eukaryota</taxon>
        <taxon>Metazoa</taxon>
        <taxon>Ecdysozoa</taxon>
        <taxon>Arthropoda</taxon>
        <taxon>Hexapoda</taxon>
        <taxon>Insecta</taxon>
        <taxon>Pterygota</taxon>
        <taxon>Neoptera</taxon>
        <taxon>Endopterygota</taxon>
        <taxon>Coleoptera</taxon>
        <taxon>Polyphaga</taxon>
        <taxon>Elateriformia</taxon>
        <taxon>Elateroidea</taxon>
        <taxon>Elateridae</taxon>
        <taxon>Agrypninae</taxon>
        <taxon>Pyrophorini</taxon>
        <taxon>Ignelater</taxon>
    </lineage>
</organism>
<dbReference type="GO" id="GO:0016558">
    <property type="term" value="P:protein import into peroxisome matrix"/>
    <property type="evidence" value="ECO:0007669"/>
    <property type="project" value="InterPro"/>
</dbReference>